<evidence type="ECO:0000313" key="2">
    <source>
        <dbReference type="EMBL" id="HCY80639.1"/>
    </source>
</evidence>
<protein>
    <recommendedName>
        <fullName evidence="1">DUF7793 domain-containing protein</fullName>
    </recommendedName>
</protein>
<organism evidence="2 3">
    <name type="scientific">Xanthomarina gelatinilytica</name>
    <dbReference type="NCBI Taxonomy" id="1137281"/>
    <lineage>
        <taxon>Bacteria</taxon>
        <taxon>Pseudomonadati</taxon>
        <taxon>Bacteroidota</taxon>
        <taxon>Flavobacteriia</taxon>
        <taxon>Flavobacteriales</taxon>
        <taxon>Flavobacteriaceae</taxon>
        <taxon>Xanthomarina</taxon>
    </lineage>
</organism>
<dbReference type="InterPro" id="IPR056695">
    <property type="entry name" value="DUF7793"/>
</dbReference>
<dbReference type="RefSeq" id="WP_286853878.1">
    <property type="nucleotide sequence ID" value="NZ_JBLWVC010000034.1"/>
</dbReference>
<dbReference type="STRING" id="1137281.D778_02803"/>
<comment type="caution">
    <text evidence="2">The sequence shown here is derived from an EMBL/GenBank/DDBJ whole genome shotgun (WGS) entry which is preliminary data.</text>
</comment>
<dbReference type="Pfam" id="PF25056">
    <property type="entry name" value="DUF7793"/>
    <property type="match status" value="1"/>
</dbReference>
<evidence type="ECO:0000313" key="3">
    <source>
        <dbReference type="Proteomes" id="UP000263268"/>
    </source>
</evidence>
<sequence>MNTPILDQSEKVKFWIENDILFCKFSQVDCYLSEEAAKAYLLIIKKICQGKSMPLLIDIRNFIGNFSPTAAKMFANSPILKHHVMLQAFVADTLNSKLLISSYVRIYTKDSHVKIFNDFESALAYCIEYKNKFLAQKN</sequence>
<dbReference type="EMBL" id="DPRK01000050">
    <property type="protein sequence ID" value="HCY80639.1"/>
    <property type="molecule type" value="Genomic_DNA"/>
</dbReference>
<dbReference type="AlphaFoldDB" id="A0A3D6BR03"/>
<feature type="domain" description="DUF7793" evidence="1">
    <location>
        <begin position="14"/>
        <end position="130"/>
    </location>
</feature>
<evidence type="ECO:0000259" key="1">
    <source>
        <dbReference type="Pfam" id="PF25056"/>
    </source>
</evidence>
<reference evidence="2 3" key="1">
    <citation type="journal article" date="2018" name="Nat. Biotechnol.">
        <title>A standardized bacterial taxonomy based on genome phylogeny substantially revises the tree of life.</title>
        <authorList>
            <person name="Parks D.H."/>
            <person name="Chuvochina M."/>
            <person name="Waite D.W."/>
            <person name="Rinke C."/>
            <person name="Skarshewski A."/>
            <person name="Chaumeil P.A."/>
            <person name="Hugenholtz P."/>
        </authorList>
    </citation>
    <scope>NUCLEOTIDE SEQUENCE [LARGE SCALE GENOMIC DNA]</scope>
    <source>
        <strain evidence="2">UBA10227</strain>
    </source>
</reference>
<dbReference type="Proteomes" id="UP000263268">
    <property type="component" value="Unassembled WGS sequence"/>
</dbReference>
<name>A0A3D6BR03_9FLAO</name>
<gene>
    <name evidence="2" type="ORF">DHV22_03045</name>
</gene>
<proteinExistence type="predicted"/>
<accession>A0A3D6BR03</accession>